<proteinExistence type="predicted"/>
<protein>
    <submittedName>
        <fullName evidence="1">Uncharacterized protein</fullName>
    </submittedName>
</protein>
<gene>
    <name evidence="1" type="ORF">PCOR1329_LOCUS77638</name>
</gene>
<keyword evidence="2" id="KW-1185">Reference proteome</keyword>
<accession>A0ABN9XKL0</accession>
<sequence length="162" mass="17963">AGGLMQACLVRHAALAGGPREPDRNRSALIEKELKDYINSDLKTSIKKASTTMAAKIESLQRTNNRKLKLAAELQSLGGGSIPASVKPANFGFEADLMDTVTLQDTSYDLHFDSGCTIRDAKRNLQIFYLEKQYTKKDNFVTRLLAERISIDNGWNSLDLDL</sequence>
<organism evidence="1 2">
    <name type="scientific">Prorocentrum cordatum</name>
    <dbReference type="NCBI Taxonomy" id="2364126"/>
    <lineage>
        <taxon>Eukaryota</taxon>
        <taxon>Sar</taxon>
        <taxon>Alveolata</taxon>
        <taxon>Dinophyceae</taxon>
        <taxon>Prorocentrales</taxon>
        <taxon>Prorocentraceae</taxon>
        <taxon>Prorocentrum</taxon>
    </lineage>
</organism>
<evidence type="ECO:0000313" key="2">
    <source>
        <dbReference type="Proteomes" id="UP001189429"/>
    </source>
</evidence>
<dbReference type="EMBL" id="CAUYUJ010020760">
    <property type="protein sequence ID" value="CAK0900340.1"/>
    <property type="molecule type" value="Genomic_DNA"/>
</dbReference>
<comment type="caution">
    <text evidence="1">The sequence shown here is derived from an EMBL/GenBank/DDBJ whole genome shotgun (WGS) entry which is preliminary data.</text>
</comment>
<name>A0ABN9XKL0_9DINO</name>
<feature type="non-terminal residue" evidence="1">
    <location>
        <position position="1"/>
    </location>
</feature>
<evidence type="ECO:0000313" key="1">
    <source>
        <dbReference type="EMBL" id="CAK0900340.1"/>
    </source>
</evidence>
<reference evidence="1" key="1">
    <citation type="submission" date="2023-10" db="EMBL/GenBank/DDBJ databases">
        <authorList>
            <person name="Chen Y."/>
            <person name="Shah S."/>
            <person name="Dougan E. K."/>
            <person name="Thang M."/>
            <person name="Chan C."/>
        </authorList>
    </citation>
    <scope>NUCLEOTIDE SEQUENCE [LARGE SCALE GENOMIC DNA]</scope>
</reference>
<dbReference type="Proteomes" id="UP001189429">
    <property type="component" value="Unassembled WGS sequence"/>
</dbReference>
<feature type="non-terminal residue" evidence="1">
    <location>
        <position position="162"/>
    </location>
</feature>